<accession>A0A6I2LBP8</accession>
<evidence type="ECO:0000313" key="3">
    <source>
        <dbReference type="Proteomes" id="UP000433309"/>
    </source>
</evidence>
<organism evidence="2 3">
    <name type="scientific">Duganella guangzhouensis</name>
    <dbReference type="NCBI Taxonomy" id="2666084"/>
    <lineage>
        <taxon>Bacteria</taxon>
        <taxon>Pseudomonadati</taxon>
        <taxon>Pseudomonadota</taxon>
        <taxon>Betaproteobacteria</taxon>
        <taxon>Burkholderiales</taxon>
        <taxon>Oxalobacteraceae</taxon>
        <taxon>Telluria group</taxon>
        <taxon>Duganella</taxon>
    </lineage>
</organism>
<dbReference type="Proteomes" id="UP000433309">
    <property type="component" value="Unassembled WGS sequence"/>
</dbReference>
<gene>
    <name evidence="2" type="ORF">GJ699_29805</name>
</gene>
<evidence type="ECO:0000256" key="1">
    <source>
        <dbReference type="SAM" id="MobiDB-lite"/>
    </source>
</evidence>
<protein>
    <submittedName>
        <fullName evidence="2">Uncharacterized protein</fullName>
    </submittedName>
</protein>
<dbReference type="EMBL" id="WKJK01000023">
    <property type="protein sequence ID" value="MRW94176.1"/>
    <property type="molecule type" value="Genomic_DNA"/>
</dbReference>
<proteinExistence type="predicted"/>
<name>A0A6I2LBP8_9BURK</name>
<keyword evidence="3" id="KW-1185">Reference proteome</keyword>
<feature type="compositionally biased region" description="Polar residues" evidence="1">
    <location>
        <begin position="356"/>
        <end position="366"/>
    </location>
</feature>
<feature type="region of interest" description="Disordered" evidence="1">
    <location>
        <begin position="243"/>
        <end position="267"/>
    </location>
</feature>
<feature type="region of interest" description="Disordered" evidence="1">
    <location>
        <begin position="94"/>
        <end position="118"/>
    </location>
</feature>
<dbReference type="AlphaFoldDB" id="A0A6I2LBP8"/>
<feature type="compositionally biased region" description="Low complexity" evidence="1">
    <location>
        <begin position="253"/>
        <end position="264"/>
    </location>
</feature>
<dbReference type="RefSeq" id="WP_154383043.1">
    <property type="nucleotide sequence ID" value="NZ_WKJK01000023.1"/>
</dbReference>
<reference evidence="2 3" key="1">
    <citation type="submission" date="2019-11" db="EMBL/GenBank/DDBJ databases">
        <title>Novel species isolated from a subtropical stream in China.</title>
        <authorList>
            <person name="Lu H."/>
        </authorList>
    </citation>
    <scope>NUCLEOTIDE SEQUENCE [LARGE SCALE GENOMIC DNA]</scope>
    <source>
        <strain evidence="2 3">FT80W</strain>
    </source>
</reference>
<feature type="region of interest" description="Disordered" evidence="1">
    <location>
        <begin position="331"/>
        <end position="366"/>
    </location>
</feature>
<feature type="compositionally biased region" description="Low complexity" evidence="1">
    <location>
        <begin position="98"/>
        <end position="115"/>
    </location>
</feature>
<sequence length="366" mass="35987">MAINVEDYAAQGWASGHRQKMQTEARQERWMAELEHALLMGAKRPAQERVKDSTDPTAAAQAALPGSLPLVAATATESVAGDAAPLRASAATPKAGLTSASSQTASAPAQSPQATLDASTEVAIPAAQLTTGAAIANPAAVMTPPPAAVSAAYAAAGAIGALGLAESETAGPIGGIGPVSGGSAVGAATWGATLFAQTGGQLDATSAAGTVKAAAAQPLASALGRPGVLASSPAPEFAALPAAAQDDTEQAESMESAPSSEPAATPDGEEYAKRLLHLYRSGDQVQAWVRDAALGQQQALGLAQAMAGAVSSSGAQLAALTVNGKRVPLAGRGEPCVGGDADREQAEAPAPGRQDSIVQLNGNGAL</sequence>
<comment type="caution">
    <text evidence="2">The sequence shown here is derived from an EMBL/GenBank/DDBJ whole genome shotgun (WGS) entry which is preliminary data.</text>
</comment>
<evidence type="ECO:0000313" key="2">
    <source>
        <dbReference type="EMBL" id="MRW94176.1"/>
    </source>
</evidence>